<name>A0A1G6SSM8_9BACI</name>
<proteinExistence type="predicted"/>
<organism evidence="1 2">
    <name type="scientific">Terribacillus halophilus</name>
    <dbReference type="NCBI Taxonomy" id="361279"/>
    <lineage>
        <taxon>Bacteria</taxon>
        <taxon>Bacillati</taxon>
        <taxon>Bacillota</taxon>
        <taxon>Bacilli</taxon>
        <taxon>Bacillales</taxon>
        <taxon>Bacillaceae</taxon>
        <taxon>Terribacillus</taxon>
    </lineage>
</organism>
<dbReference type="InterPro" id="IPR020277">
    <property type="entry name" value="DUF2624"/>
</dbReference>
<dbReference type="EMBL" id="FMZB01000007">
    <property type="protein sequence ID" value="SDD19940.1"/>
    <property type="molecule type" value="Genomic_DNA"/>
</dbReference>
<dbReference type="Proteomes" id="UP000198666">
    <property type="component" value="Unassembled WGS sequence"/>
</dbReference>
<evidence type="ECO:0000313" key="2">
    <source>
        <dbReference type="Proteomes" id="UP000198666"/>
    </source>
</evidence>
<reference evidence="2" key="1">
    <citation type="submission" date="2016-10" db="EMBL/GenBank/DDBJ databases">
        <authorList>
            <person name="Varghese N."/>
            <person name="Submissions S."/>
        </authorList>
    </citation>
    <scope>NUCLEOTIDE SEQUENCE [LARGE SCALE GENOMIC DNA]</scope>
    <source>
        <strain evidence="2">DSM 21620</strain>
    </source>
</reference>
<dbReference type="Pfam" id="PF11116">
    <property type="entry name" value="DUF2624"/>
    <property type="match status" value="1"/>
</dbReference>
<protein>
    <recommendedName>
        <fullName evidence="3">DUF2624 domain-containing protein</fullName>
    </recommendedName>
</protein>
<evidence type="ECO:0000313" key="1">
    <source>
        <dbReference type="EMBL" id="SDD19940.1"/>
    </source>
</evidence>
<dbReference type="OrthoDB" id="2969753at2"/>
<evidence type="ECO:0008006" key="3">
    <source>
        <dbReference type="Google" id="ProtNLM"/>
    </source>
</evidence>
<sequence>MNFIVHKLVLNKLKHLTVDEILEQSQAYQVHLTPLQASQIVQFLRQNKLDPFKESDRLQMLKALAQITDTQTAQKTHQIFLQLAKEHGIQL</sequence>
<gene>
    <name evidence="1" type="ORF">SAMN05421663_107230</name>
</gene>
<dbReference type="AlphaFoldDB" id="A0A1G6SSM8"/>
<keyword evidence="2" id="KW-1185">Reference proteome</keyword>
<dbReference type="RefSeq" id="WP_093727831.1">
    <property type="nucleotide sequence ID" value="NZ_FMZB01000007.1"/>
</dbReference>
<accession>A0A1G6SSM8</accession>